<dbReference type="CDD" id="cd00165">
    <property type="entry name" value="S4"/>
    <property type="match status" value="1"/>
</dbReference>
<dbReference type="GO" id="GO:0003723">
    <property type="term" value="F:RNA binding"/>
    <property type="evidence" value="ECO:0007669"/>
    <property type="project" value="UniProtKB-KW"/>
</dbReference>
<sequence length="314" mass="35631">MSRDKQPIGDRLQKVLANAGLGSRREIEGWIAAGRVEVNGKLAELGLRVLPEDSIRVDGRPVSKRKLEAPERQVLVYNKPEGELVTRNDPENRRTVFQRLPRLERGRWIPVGRLDINTSGLLLLTTDGELANQLMHPSQQVEREYAVRVMGEVTEEQLHQLTHGVELDDGPARFEEIVESGGEGFNRWFHVVIMEGRQREVRRMWEAVGCQVSRLKRVRYGSVILESALKIGRWRFLKEKEIEELANVSGVKTERPKSRPKAKAKAKAKGYPPKGSKPRQNSKRSNTRQASQQTKSVPKNSPWKGKKSSGGRSR</sequence>
<name>A0A9E4K2I0_9GAMM</name>
<evidence type="ECO:0000256" key="4">
    <source>
        <dbReference type="ARBA" id="ARBA00036944"/>
    </source>
</evidence>
<dbReference type="EC" id="5.4.99.-" evidence="7"/>
<comment type="similarity">
    <text evidence="1 7">Belongs to the pseudouridine synthase RsuA family.</text>
</comment>
<evidence type="ECO:0000256" key="1">
    <source>
        <dbReference type="ARBA" id="ARBA00008348"/>
    </source>
</evidence>
<dbReference type="AlphaFoldDB" id="A0A9E4K2I0"/>
<evidence type="ECO:0000256" key="5">
    <source>
        <dbReference type="ARBA" id="ARBA00037383"/>
    </source>
</evidence>
<dbReference type="Gene3D" id="3.30.2350.10">
    <property type="entry name" value="Pseudouridine synthase"/>
    <property type="match status" value="1"/>
</dbReference>
<dbReference type="GO" id="GO:0160139">
    <property type="term" value="F:23S rRNA pseudouridine(2605) synthase activity"/>
    <property type="evidence" value="ECO:0007669"/>
    <property type="project" value="UniProtKB-EC"/>
</dbReference>
<gene>
    <name evidence="10" type="ORF">JAZ04_02915</name>
</gene>
<dbReference type="FunFam" id="3.10.290.10:FF:000003">
    <property type="entry name" value="Pseudouridine synthase"/>
    <property type="match status" value="1"/>
</dbReference>
<keyword evidence="2 6" id="KW-0694">RNA-binding</keyword>
<comment type="catalytic activity">
    <reaction evidence="4">
        <text>uridine(2605) in 23S rRNA = pseudouridine(2605) in 23S rRNA</text>
        <dbReference type="Rhea" id="RHEA:42520"/>
        <dbReference type="Rhea" id="RHEA-COMP:10095"/>
        <dbReference type="Rhea" id="RHEA-COMP:10096"/>
        <dbReference type="ChEBI" id="CHEBI:65314"/>
        <dbReference type="ChEBI" id="CHEBI:65315"/>
        <dbReference type="EC" id="5.4.99.22"/>
    </reaction>
</comment>
<dbReference type="PANTHER" id="PTHR47683">
    <property type="entry name" value="PSEUDOURIDINE SYNTHASE FAMILY PROTEIN-RELATED"/>
    <property type="match status" value="1"/>
</dbReference>
<accession>A0A9E4K2I0</accession>
<evidence type="ECO:0000313" key="11">
    <source>
        <dbReference type="Proteomes" id="UP000886687"/>
    </source>
</evidence>
<dbReference type="PROSITE" id="PS01149">
    <property type="entry name" value="PSI_RSU"/>
    <property type="match status" value="1"/>
</dbReference>
<comment type="caution">
    <text evidence="10">The sequence shown here is derived from an EMBL/GenBank/DDBJ whole genome shotgun (WGS) entry which is preliminary data.</text>
</comment>
<dbReference type="InterPro" id="IPR006145">
    <property type="entry name" value="PsdUridine_synth_RsuA/RluA"/>
</dbReference>
<reference evidence="10" key="1">
    <citation type="journal article" date="2021" name="Proc. Natl. Acad. Sci. U.S.A.">
        <title>Global biogeography of chemosynthetic symbionts reveals both localized and globally distributed symbiont groups. .</title>
        <authorList>
            <person name="Osvatic J.T."/>
            <person name="Wilkins L.G.E."/>
            <person name="Leibrecht L."/>
            <person name="Leray M."/>
            <person name="Zauner S."/>
            <person name="Polzin J."/>
            <person name="Camacho Y."/>
            <person name="Gros O."/>
            <person name="van Gils J.A."/>
            <person name="Eisen J.A."/>
            <person name="Petersen J.M."/>
            <person name="Yuen B."/>
        </authorList>
    </citation>
    <scope>NUCLEOTIDE SEQUENCE</scope>
    <source>
        <strain evidence="10">MAGL173</strain>
    </source>
</reference>
<dbReference type="InterPro" id="IPR050343">
    <property type="entry name" value="RsuA_PseudoU_synthase"/>
</dbReference>
<dbReference type="Pfam" id="PF00849">
    <property type="entry name" value="PseudoU_synth_2"/>
    <property type="match status" value="1"/>
</dbReference>
<feature type="compositionally biased region" description="Polar residues" evidence="8">
    <location>
        <begin position="287"/>
        <end position="299"/>
    </location>
</feature>
<dbReference type="Proteomes" id="UP000886687">
    <property type="component" value="Unassembled WGS sequence"/>
</dbReference>
<dbReference type="PANTHER" id="PTHR47683:SF3">
    <property type="entry name" value="RIBOSOMAL LARGE SUBUNIT PSEUDOURIDINE SYNTHASE B"/>
    <property type="match status" value="1"/>
</dbReference>
<protein>
    <recommendedName>
        <fullName evidence="7">Pseudouridine synthase</fullName>
        <ecNumber evidence="7">5.4.99.-</ecNumber>
    </recommendedName>
</protein>
<dbReference type="InterPro" id="IPR018496">
    <property type="entry name" value="PsdUridine_synth_RsuA/RluB_CS"/>
</dbReference>
<dbReference type="InterPro" id="IPR000748">
    <property type="entry name" value="PsdUridine_synth_RsuA/RluB/E/F"/>
</dbReference>
<dbReference type="SUPFAM" id="SSF55174">
    <property type="entry name" value="Alpha-L RNA-binding motif"/>
    <property type="match status" value="1"/>
</dbReference>
<dbReference type="GO" id="GO:0000455">
    <property type="term" value="P:enzyme-directed rRNA pseudouridine synthesis"/>
    <property type="evidence" value="ECO:0007669"/>
    <property type="project" value="UniProtKB-ARBA"/>
</dbReference>
<keyword evidence="3 7" id="KW-0413">Isomerase</keyword>
<dbReference type="NCBIfam" id="NF007976">
    <property type="entry name" value="PRK10700.1"/>
    <property type="match status" value="1"/>
</dbReference>
<feature type="compositionally biased region" description="Basic residues" evidence="8">
    <location>
        <begin position="304"/>
        <end position="314"/>
    </location>
</feature>
<proteinExistence type="inferred from homology"/>
<dbReference type="Gene3D" id="3.10.290.10">
    <property type="entry name" value="RNA-binding S4 domain"/>
    <property type="match status" value="1"/>
</dbReference>
<feature type="compositionally biased region" description="Basic residues" evidence="8">
    <location>
        <begin position="258"/>
        <end position="268"/>
    </location>
</feature>
<evidence type="ECO:0000313" key="10">
    <source>
        <dbReference type="EMBL" id="MCG7937798.1"/>
    </source>
</evidence>
<dbReference type="InterPro" id="IPR036986">
    <property type="entry name" value="S4_RNA-bd_sf"/>
</dbReference>
<comment type="function">
    <text evidence="5">Responsible for synthesis of pseudouridine from uracil-2605 in 23S ribosomal RNA.</text>
</comment>
<dbReference type="CDD" id="cd02556">
    <property type="entry name" value="PseudoU_synth_RluB"/>
    <property type="match status" value="1"/>
</dbReference>
<dbReference type="SUPFAM" id="SSF55120">
    <property type="entry name" value="Pseudouridine synthase"/>
    <property type="match status" value="1"/>
</dbReference>
<dbReference type="Pfam" id="PF01479">
    <property type="entry name" value="S4"/>
    <property type="match status" value="1"/>
</dbReference>
<evidence type="ECO:0000256" key="7">
    <source>
        <dbReference type="RuleBase" id="RU003887"/>
    </source>
</evidence>
<dbReference type="InterPro" id="IPR002942">
    <property type="entry name" value="S4_RNA-bd"/>
</dbReference>
<dbReference type="PROSITE" id="PS50889">
    <property type="entry name" value="S4"/>
    <property type="match status" value="1"/>
</dbReference>
<evidence type="ECO:0000256" key="3">
    <source>
        <dbReference type="ARBA" id="ARBA00023235"/>
    </source>
</evidence>
<evidence type="ECO:0000259" key="9">
    <source>
        <dbReference type="SMART" id="SM00363"/>
    </source>
</evidence>
<dbReference type="EMBL" id="JAEPDI010000001">
    <property type="protein sequence ID" value="MCG7937798.1"/>
    <property type="molecule type" value="Genomic_DNA"/>
</dbReference>
<evidence type="ECO:0000256" key="6">
    <source>
        <dbReference type="PROSITE-ProRule" id="PRU00182"/>
    </source>
</evidence>
<dbReference type="SMART" id="SM00363">
    <property type="entry name" value="S4"/>
    <property type="match status" value="1"/>
</dbReference>
<dbReference type="InterPro" id="IPR020103">
    <property type="entry name" value="PsdUridine_synth_cat_dom_sf"/>
</dbReference>
<feature type="region of interest" description="Disordered" evidence="8">
    <location>
        <begin position="248"/>
        <end position="314"/>
    </location>
</feature>
<feature type="compositionally biased region" description="Basic residues" evidence="8">
    <location>
        <begin position="276"/>
        <end position="286"/>
    </location>
</feature>
<feature type="domain" description="RNA-binding S4" evidence="9">
    <location>
        <begin position="10"/>
        <end position="68"/>
    </location>
</feature>
<organism evidence="10 11">
    <name type="scientific">Candidatus Thiodiazotropha lotti</name>
    <dbReference type="NCBI Taxonomy" id="2792787"/>
    <lineage>
        <taxon>Bacteria</taxon>
        <taxon>Pseudomonadati</taxon>
        <taxon>Pseudomonadota</taxon>
        <taxon>Gammaproteobacteria</taxon>
        <taxon>Chromatiales</taxon>
        <taxon>Sedimenticolaceae</taxon>
        <taxon>Candidatus Thiodiazotropha</taxon>
    </lineage>
</organism>
<dbReference type="NCBIfam" id="TIGR00093">
    <property type="entry name" value="pseudouridine synthase"/>
    <property type="match status" value="1"/>
</dbReference>
<evidence type="ECO:0000256" key="8">
    <source>
        <dbReference type="SAM" id="MobiDB-lite"/>
    </source>
</evidence>
<evidence type="ECO:0000256" key="2">
    <source>
        <dbReference type="ARBA" id="ARBA00022884"/>
    </source>
</evidence>